<dbReference type="InterPro" id="IPR050453">
    <property type="entry name" value="LIM_Homeobox_TF"/>
</dbReference>
<keyword evidence="2 5" id="KW-0238">DNA-binding</keyword>
<proteinExistence type="predicted"/>
<dbReference type="GO" id="GO:0000977">
    <property type="term" value="F:RNA polymerase II transcription regulatory region sequence-specific DNA binding"/>
    <property type="evidence" value="ECO:0007669"/>
    <property type="project" value="TreeGrafter"/>
</dbReference>
<comment type="subcellular location">
    <subcellularLocation>
        <location evidence="1 5 6">Nucleus</location>
    </subcellularLocation>
</comment>
<protein>
    <recommendedName>
        <fullName evidence="8">Homeobox domain-containing protein</fullName>
    </recommendedName>
</protein>
<feature type="region of interest" description="Disordered" evidence="7">
    <location>
        <begin position="1"/>
        <end position="174"/>
    </location>
</feature>
<evidence type="ECO:0000256" key="4">
    <source>
        <dbReference type="ARBA" id="ARBA00023242"/>
    </source>
</evidence>
<evidence type="ECO:0000313" key="9">
    <source>
        <dbReference type="EMBL" id="VDN22647.1"/>
    </source>
</evidence>
<feature type="compositionally biased region" description="Basic and acidic residues" evidence="7">
    <location>
        <begin position="29"/>
        <end position="42"/>
    </location>
</feature>
<dbReference type="GO" id="GO:0000981">
    <property type="term" value="F:DNA-binding transcription factor activity, RNA polymerase II-specific"/>
    <property type="evidence" value="ECO:0007669"/>
    <property type="project" value="TreeGrafter"/>
</dbReference>
<feature type="compositionally biased region" description="Basic and acidic residues" evidence="7">
    <location>
        <begin position="49"/>
        <end position="60"/>
    </location>
</feature>
<dbReference type="CDD" id="cd00086">
    <property type="entry name" value="homeodomain"/>
    <property type="match status" value="1"/>
</dbReference>
<feature type="compositionally biased region" description="Gly residues" evidence="7">
    <location>
        <begin position="152"/>
        <end position="164"/>
    </location>
</feature>
<dbReference type="Proteomes" id="UP000281553">
    <property type="component" value="Unassembled WGS sequence"/>
</dbReference>
<gene>
    <name evidence="9" type="ORF">DILT_LOCUS14103</name>
</gene>
<evidence type="ECO:0000259" key="8">
    <source>
        <dbReference type="PROSITE" id="PS50071"/>
    </source>
</evidence>
<keyword evidence="3 5" id="KW-0371">Homeobox</keyword>
<evidence type="ECO:0000256" key="2">
    <source>
        <dbReference type="ARBA" id="ARBA00023125"/>
    </source>
</evidence>
<dbReference type="GO" id="GO:0030182">
    <property type="term" value="P:neuron differentiation"/>
    <property type="evidence" value="ECO:0007669"/>
    <property type="project" value="TreeGrafter"/>
</dbReference>
<dbReference type="AlphaFoldDB" id="A0A3P7MGU8"/>
<dbReference type="InterPro" id="IPR001356">
    <property type="entry name" value="HD"/>
</dbReference>
<keyword evidence="10" id="KW-1185">Reference proteome</keyword>
<evidence type="ECO:0000313" key="10">
    <source>
        <dbReference type="Proteomes" id="UP000281553"/>
    </source>
</evidence>
<feature type="compositionally biased region" description="Polar residues" evidence="7">
    <location>
        <begin position="137"/>
        <end position="148"/>
    </location>
</feature>
<dbReference type="PANTHER" id="PTHR24208:SF105">
    <property type="entry name" value="DLIM1"/>
    <property type="match status" value="1"/>
</dbReference>
<evidence type="ECO:0000256" key="6">
    <source>
        <dbReference type="RuleBase" id="RU000682"/>
    </source>
</evidence>
<reference evidence="9 10" key="1">
    <citation type="submission" date="2018-11" db="EMBL/GenBank/DDBJ databases">
        <authorList>
            <consortium name="Pathogen Informatics"/>
        </authorList>
    </citation>
    <scope>NUCLEOTIDE SEQUENCE [LARGE SCALE GENOMIC DNA]</scope>
</reference>
<dbReference type="Pfam" id="PF00046">
    <property type="entry name" value="Homeodomain"/>
    <property type="match status" value="1"/>
</dbReference>
<sequence>MCWGEDPTSRLDFLTEVPSSSSCDQQADIPERLPAEGGANKEDSDEELEHERTVLHEGREPQTQLRTVPLSRQDDTDGVLGSHNDFDFEGLEGASAFDDSNSMLHLEDGPDSSSNSNRRDSLTAHCEGPDEGIGEVDNSSPNSASHATMPSGGEGGGQLMGGGFLTKRRGPRTTIKAKQLDTLKSAFSTTPKPTRHIRERLAQETGLSMRVIQVSVALPKQTVDA</sequence>
<evidence type="ECO:0000256" key="1">
    <source>
        <dbReference type="ARBA" id="ARBA00004123"/>
    </source>
</evidence>
<accession>A0A3P7MGU8</accession>
<feature type="domain" description="Homeobox" evidence="8">
    <location>
        <begin position="166"/>
        <end position="214"/>
    </location>
</feature>
<evidence type="ECO:0000256" key="5">
    <source>
        <dbReference type="PROSITE-ProRule" id="PRU00108"/>
    </source>
</evidence>
<dbReference type="GO" id="GO:0005634">
    <property type="term" value="C:nucleus"/>
    <property type="evidence" value="ECO:0007669"/>
    <property type="project" value="UniProtKB-SubCell"/>
</dbReference>
<dbReference type="Gene3D" id="1.10.10.60">
    <property type="entry name" value="Homeodomain-like"/>
    <property type="match status" value="1"/>
</dbReference>
<keyword evidence="4 5" id="KW-0539">Nucleus</keyword>
<organism evidence="9 10">
    <name type="scientific">Dibothriocephalus latus</name>
    <name type="common">Fish tapeworm</name>
    <name type="synonym">Diphyllobothrium latum</name>
    <dbReference type="NCBI Taxonomy" id="60516"/>
    <lineage>
        <taxon>Eukaryota</taxon>
        <taxon>Metazoa</taxon>
        <taxon>Spiralia</taxon>
        <taxon>Lophotrochozoa</taxon>
        <taxon>Platyhelminthes</taxon>
        <taxon>Cestoda</taxon>
        <taxon>Eucestoda</taxon>
        <taxon>Diphyllobothriidea</taxon>
        <taxon>Diphyllobothriidae</taxon>
        <taxon>Dibothriocephalus</taxon>
    </lineage>
</organism>
<dbReference type="PANTHER" id="PTHR24208">
    <property type="entry name" value="LIM/HOMEOBOX PROTEIN LHX"/>
    <property type="match status" value="1"/>
</dbReference>
<dbReference type="SUPFAM" id="SSF46689">
    <property type="entry name" value="Homeodomain-like"/>
    <property type="match status" value="1"/>
</dbReference>
<dbReference type="SMART" id="SM00389">
    <property type="entry name" value="HOX"/>
    <property type="match status" value="1"/>
</dbReference>
<evidence type="ECO:0000256" key="7">
    <source>
        <dbReference type="SAM" id="MobiDB-lite"/>
    </source>
</evidence>
<dbReference type="InterPro" id="IPR009057">
    <property type="entry name" value="Homeodomain-like_sf"/>
</dbReference>
<feature type="DNA-binding region" description="Homeobox" evidence="5">
    <location>
        <begin position="168"/>
        <end position="215"/>
    </location>
</feature>
<dbReference type="PROSITE" id="PS50071">
    <property type="entry name" value="HOMEOBOX_2"/>
    <property type="match status" value="1"/>
</dbReference>
<dbReference type="OrthoDB" id="10068367at2759"/>
<name>A0A3P7MGU8_DIBLA</name>
<dbReference type="EMBL" id="UYRU01072760">
    <property type="protein sequence ID" value="VDN22647.1"/>
    <property type="molecule type" value="Genomic_DNA"/>
</dbReference>
<evidence type="ECO:0000256" key="3">
    <source>
        <dbReference type="ARBA" id="ARBA00023155"/>
    </source>
</evidence>